<keyword evidence="3" id="KW-1185">Reference proteome</keyword>
<protein>
    <submittedName>
        <fullName evidence="4">RRM domain-containing protein</fullName>
    </submittedName>
</protein>
<reference evidence="4" key="1">
    <citation type="submission" date="2016-11" db="UniProtKB">
        <authorList>
            <consortium name="WormBaseParasite"/>
        </authorList>
    </citation>
    <scope>IDENTIFICATION</scope>
</reference>
<evidence type="ECO:0000259" key="2">
    <source>
        <dbReference type="PROSITE" id="PS50102"/>
    </source>
</evidence>
<dbReference type="AlphaFoldDB" id="A0A1I7ZRC0"/>
<dbReference type="InterPro" id="IPR000504">
    <property type="entry name" value="RRM_dom"/>
</dbReference>
<dbReference type="SMART" id="SM00360">
    <property type="entry name" value="RRM"/>
    <property type="match status" value="1"/>
</dbReference>
<dbReference type="InterPro" id="IPR035979">
    <property type="entry name" value="RBD_domain_sf"/>
</dbReference>
<evidence type="ECO:0000313" key="3">
    <source>
        <dbReference type="Proteomes" id="UP000095287"/>
    </source>
</evidence>
<dbReference type="Gene3D" id="3.30.70.330">
    <property type="match status" value="1"/>
</dbReference>
<dbReference type="CDD" id="cd12421">
    <property type="entry name" value="RRM1_PTBP1_hnRNPL_like"/>
    <property type="match status" value="1"/>
</dbReference>
<keyword evidence="1" id="KW-0694">RNA-binding</keyword>
<name>A0A1I7ZRC0_9BILA</name>
<accession>A0A1I7ZRC0</accession>
<dbReference type="GO" id="GO:0003723">
    <property type="term" value="F:RNA binding"/>
    <property type="evidence" value="ECO:0007669"/>
    <property type="project" value="UniProtKB-UniRule"/>
</dbReference>
<dbReference type="InterPro" id="IPR012677">
    <property type="entry name" value="Nucleotide-bd_a/b_plait_sf"/>
</dbReference>
<organism evidence="3 4">
    <name type="scientific">Steinernema glaseri</name>
    <dbReference type="NCBI Taxonomy" id="37863"/>
    <lineage>
        <taxon>Eukaryota</taxon>
        <taxon>Metazoa</taxon>
        <taxon>Ecdysozoa</taxon>
        <taxon>Nematoda</taxon>
        <taxon>Chromadorea</taxon>
        <taxon>Rhabditida</taxon>
        <taxon>Tylenchina</taxon>
        <taxon>Panagrolaimomorpha</taxon>
        <taxon>Strongyloidoidea</taxon>
        <taxon>Steinernematidae</taxon>
        <taxon>Steinernema</taxon>
    </lineage>
</organism>
<dbReference type="PANTHER" id="PTHR15592">
    <property type="entry name" value="MATRIN 3/NUCLEAR PROTEIN 220-RELATED"/>
    <property type="match status" value="1"/>
</dbReference>
<dbReference type="SUPFAM" id="SSF54928">
    <property type="entry name" value="RNA-binding domain, RBD"/>
    <property type="match status" value="1"/>
</dbReference>
<sequence>MVHSGKQSYREAISIYTHQQCFASLNYLSPFIRSPFQRGPNDLLPIANGGILVMTADSDAKKAKLDSSVALGGAVSAGGAPPCFAPSTAVVPSTQTQCTSSALFPTVSSGHYMAALTGPATLPNLNGHTDPAQITMTNTRIEQPKSKVVHLRNIPSDFTDLELLQFCMPFGRIVNYLLLKGKNQAFVEYESLDEAQRIVLATEAYPTAVRGRTMFVQYSMHQELKTDRSPPSQPTITTDEVSHFFPYFVNHRQSQHIPSGFYTGNGNVYSSHLRVTFLCSEILTHPTMYTPDLVYSMVAARRHSFMITKLIIAAVSR</sequence>
<evidence type="ECO:0000313" key="4">
    <source>
        <dbReference type="WBParaSite" id="L893_g28830.t1"/>
    </source>
</evidence>
<dbReference type="WBParaSite" id="L893_g28830.t1">
    <property type="protein sequence ID" value="L893_g28830.t1"/>
    <property type="gene ID" value="L893_g28830"/>
</dbReference>
<feature type="domain" description="RRM" evidence="2">
    <location>
        <begin position="147"/>
        <end position="221"/>
    </location>
</feature>
<proteinExistence type="predicted"/>
<dbReference type="Proteomes" id="UP000095287">
    <property type="component" value="Unplaced"/>
</dbReference>
<evidence type="ECO:0000256" key="1">
    <source>
        <dbReference type="PROSITE-ProRule" id="PRU00176"/>
    </source>
</evidence>
<dbReference type="Pfam" id="PF00076">
    <property type="entry name" value="RRM_1"/>
    <property type="match status" value="1"/>
</dbReference>
<dbReference type="PROSITE" id="PS50102">
    <property type="entry name" value="RRM"/>
    <property type="match status" value="1"/>
</dbReference>